<feature type="region of interest" description="Disordered" evidence="1">
    <location>
        <begin position="241"/>
        <end position="284"/>
    </location>
</feature>
<dbReference type="PIRSF" id="PIRSF004440">
    <property type="entry name" value="GpP"/>
    <property type="match status" value="1"/>
</dbReference>
<name>A0A8H9UKE2_CITFR</name>
<dbReference type="Pfam" id="PF21683">
    <property type="entry name" value="GpP-like_1st"/>
    <property type="match status" value="1"/>
</dbReference>
<dbReference type="Gene3D" id="3.55.50.10">
    <property type="entry name" value="Baseplate protein-like domains"/>
    <property type="match status" value="1"/>
</dbReference>
<dbReference type="EMBL" id="DACSXJ010000006">
    <property type="protein sequence ID" value="HAT3896911.1"/>
    <property type="molecule type" value="Genomic_DNA"/>
</dbReference>
<organism evidence="6">
    <name type="scientific">Citrobacter freundii</name>
    <dbReference type="NCBI Taxonomy" id="546"/>
    <lineage>
        <taxon>Bacteria</taxon>
        <taxon>Pseudomonadati</taxon>
        <taxon>Pseudomonadota</taxon>
        <taxon>Gammaproteobacteria</taxon>
        <taxon>Enterobacterales</taxon>
        <taxon>Enterobacteriaceae</taxon>
        <taxon>Citrobacter</taxon>
        <taxon>Citrobacter freundii complex</taxon>
    </lineage>
</organism>
<dbReference type="InterPro" id="IPR023399">
    <property type="entry name" value="Baseplate-like_2-layer_sand"/>
</dbReference>
<dbReference type="Pfam" id="PF22174">
    <property type="entry name" value="NMB1110-like_C"/>
    <property type="match status" value="1"/>
</dbReference>
<dbReference type="AlphaFoldDB" id="A0A8H9UKE2"/>
<dbReference type="SUPFAM" id="SSF69279">
    <property type="entry name" value="Phage tail proteins"/>
    <property type="match status" value="2"/>
</dbReference>
<dbReference type="Pfam" id="PF22630">
    <property type="entry name" value="NMB1110_3rd"/>
    <property type="match status" value="1"/>
</dbReference>
<feature type="domain" description="Baseplate hub protein gp44-like N-terminal" evidence="2">
    <location>
        <begin position="11"/>
        <end position="95"/>
    </location>
</feature>
<evidence type="ECO:0000259" key="4">
    <source>
        <dbReference type="Pfam" id="PF22255"/>
    </source>
</evidence>
<sequence>MPTPDKTEKDKVTLVIDGKVHSAWSRYQIDSDFLVPADAWSVTLGLPEGKFPAVIQRGAPVVVRIGNDVVMSGRIDAVQRRVSRQQVSLTVTGRDGSAVLVDCASPVFTSRQLSLEEVIARIVRPLGVKNIRIMAESSIQSDKVSVEPGERAWDTLERAASARGLWPWFDPDGTLVIGGPDYTADPLATLILNRDGKGTNVLDLNDRSSINGSFSELTVLAQGHAQGSKSAKNDTEIIDVDDSSDTASEPMTAAQLADDSADVTDDDDLLMTTGTPETGQHGLRSTVRDTTVPYYRPQIMMVGDADNQEQADFRARKAMADARLNGYDLTAIVQGHRMASGKLWQPGQRVRVRCDILGIDDIYFLMGREFSGGRPDGAITTLRFKEDGIWIPDAFPKKRKTRKRRTKTNKELEIIDVE</sequence>
<feature type="compositionally biased region" description="Acidic residues" evidence="1">
    <location>
        <begin position="259"/>
        <end position="269"/>
    </location>
</feature>
<feature type="domain" description="Tail protein NMB1110-like third" evidence="5">
    <location>
        <begin position="277"/>
        <end position="318"/>
    </location>
</feature>
<dbReference type="InterPro" id="IPR026276">
    <property type="entry name" value="Baseplate_GpP"/>
</dbReference>
<reference evidence="6" key="1">
    <citation type="journal article" date="2018" name="Genome Biol.">
        <title>SKESA: strategic k-mer extension for scrupulous assemblies.</title>
        <authorList>
            <person name="Souvorov A."/>
            <person name="Agarwala R."/>
            <person name="Lipman D.J."/>
        </authorList>
    </citation>
    <scope>NUCLEOTIDE SEQUENCE</scope>
    <source>
        <strain evidence="6">O50</strain>
    </source>
</reference>
<dbReference type="InterPro" id="IPR054482">
    <property type="entry name" value="NMB1110-like_3rd"/>
</dbReference>
<dbReference type="Gene3D" id="2.30.300.10">
    <property type="entry name" value="Baseplate protein-like domain - beta roll fold"/>
    <property type="match status" value="1"/>
</dbReference>
<evidence type="ECO:0000259" key="5">
    <source>
        <dbReference type="Pfam" id="PF22630"/>
    </source>
</evidence>
<accession>A0A8H9UKE2</accession>
<feature type="domain" description="Tail protein NMB1110-like C-terminal" evidence="3">
    <location>
        <begin position="321"/>
        <end position="389"/>
    </location>
</feature>
<evidence type="ECO:0000259" key="2">
    <source>
        <dbReference type="Pfam" id="PF21683"/>
    </source>
</evidence>
<dbReference type="InterPro" id="IPR049354">
    <property type="entry name" value="GpP-like_N"/>
</dbReference>
<evidence type="ECO:0000313" key="6">
    <source>
        <dbReference type="EMBL" id="HAT3896911.1"/>
    </source>
</evidence>
<evidence type="ECO:0000256" key="1">
    <source>
        <dbReference type="SAM" id="MobiDB-lite"/>
    </source>
</evidence>
<proteinExistence type="predicted"/>
<feature type="domain" description="Baseplate hub protein gp44/GpP-like second" evidence="4">
    <location>
        <begin position="98"/>
        <end position="179"/>
    </location>
</feature>
<dbReference type="InterPro" id="IPR054034">
    <property type="entry name" value="NMB1110-like_C"/>
</dbReference>
<gene>
    <name evidence="6" type="ORF">I9Y29_001322</name>
</gene>
<dbReference type="Proteomes" id="UP000855471">
    <property type="component" value="Unassembled WGS sequence"/>
</dbReference>
<dbReference type="InterPro" id="IPR053981">
    <property type="entry name" value="Gp44/GpP-like_2nd"/>
</dbReference>
<reference evidence="6" key="2">
    <citation type="submission" date="2020-09" db="EMBL/GenBank/DDBJ databases">
        <authorList>
            <consortium name="NCBI Pathogen Detection Project"/>
        </authorList>
    </citation>
    <scope>NUCLEOTIDE SEQUENCE</scope>
    <source>
        <strain evidence="6">O50</strain>
    </source>
</reference>
<evidence type="ECO:0000259" key="3">
    <source>
        <dbReference type="Pfam" id="PF22174"/>
    </source>
</evidence>
<dbReference type="Pfam" id="PF22255">
    <property type="entry name" value="Gp44-like_2nd"/>
    <property type="match status" value="1"/>
</dbReference>
<dbReference type="Gene3D" id="3.30.1920.10">
    <property type="entry name" value="Baseplate protein-like domains - 2 layer sandwich fold"/>
    <property type="match status" value="1"/>
</dbReference>
<comment type="caution">
    <text evidence="6">The sequence shown here is derived from an EMBL/GenBank/DDBJ whole genome shotgun (WGS) entry which is preliminary data.</text>
</comment>
<protein>
    <submittedName>
        <fullName evidence="6">Phage tail protein</fullName>
    </submittedName>
</protein>